<evidence type="ECO:0000313" key="1">
    <source>
        <dbReference type="EMBL" id="KAK9807422.1"/>
    </source>
</evidence>
<organism evidence="1 2">
    <name type="scientific">Symbiochloris irregularis</name>
    <dbReference type="NCBI Taxonomy" id="706552"/>
    <lineage>
        <taxon>Eukaryota</taxon>
        <taxon>Viridiplantae</taxon>
        <taxon>Chlorophyta</taxon>
        <taxon>core chlorophytes</taxon>
        <taxon>Trebouxiophyceae</taxon>
        <taxon>Trebouxiales</taxon>
        <taxon>Trebouxiaceae</taxon>
        <taxon>Symbiochloris</taxon>
    </lineage>
</organism>
<proteinExistence type="predicted"/>
<protein>
    <submittedName>
        <fullName evidence="1">Uncharacterized protein</fullName>
    </submittedName>
</protein>
<comment type="caution">
    <text evidence="1">The sequence shown here is derived from an EMBL/GenBank/DDBJ whole genome shotgun (WGS) entry which is preliminary data.</text>
</comment>
<dbReference type="EMBL" id="JALJOQ010000030">
    <property type="protein sequence ID" value="KAK9807422.1"/>
    <property type="molecule type" value="Genomic_DNA"/>
</dbReference>
<evidence type="ECO:0000313" key="2">
    <source>
        <dbReference type="Proteomes" id="UP001465755"/>
    </source>
</evidence>
<reference evidence="1 2" key="1">
    <citation type="journal article" date="2024" name="Nat. Commun.">
        <title>Phylogenomics reveals the evolutionary origins of lichenization in chlorophyte algae.</title>
        <authorList>
            <person name="Puginier C."/>
            <person name="Libourel C."/>
            <person name="Otte J."/>
            <person name="Skaloud P."/>
            <person name="Haon M."/>
            <person name="Grisel S."/>
            <person name="Petersen M."/>
            <person name="Berrin J.G."/>
            <person name="Delaux P.M."/>
            <person name="Dal Grande F."/>
            <person name="Keller J."/>
        </authorList>
    </citation>
    <scope>NUCLEOTIDE SEQUENCE [LARGE SCALE GENOMIC DNA]</scope>
    <source>
        <strain evidence="1 2">SAG 2036</strain>
    </source>
</reference>
<dbReference type="AlphaFoldDB" id="A0AAW1PF36"/>
<accession>A0AAW1PF36</accession>
<dbReference type="Proteomes" id="UP001465755">
    <property type="component" value="Unassembled WGS sequence"/>
</dbReference>
<gene>
    <name evidence="1" type="ORF">WJX73_004506</name>
</gene>
<sequence>MFGKGAMWPQSGRQNWRVAATVGDGFCSSEPEHRPCKLTHGASLQQCQGPLHYKRRGDAGALQASSHRLTVNGLGNRFQRVVAPQLLSALSGHDGATAVQLAGLLTRLGSTRLQWSACTFLHAFSRMLGVGVGGTLHAQQLDDSFLQLPAPLPVTQRAMSACHRGVCTAAALLWGICGAMQLS</sequence>
<name>A0AAW1PF36_9CHLO</name>
<keyword evidence="2" id="KW-1185">Reference proteome</keyword>